<name>A0AAD5SFE4_9FUNG</name>
<dbReference type="AlphaFoldDB" id="A0AAD5SFE4"/>
<feature type="chain" id="PRO_5041897829" evidence="1">
    <location>
        <begin position="17"/>
        <end position="135"/>
    </location>
</feature>
<comment type="caution">
    <text evidence="2">The sequence shown here is derived from an EMBL/GenBank/DDBJ whole genome shotgun (WGS) entry which is preliminary data.</text>
</comment>
<organism evidence="2 3">
    <name type="scientific">Rhizophlyctis rosea</name>
    <dbReference type="NCBI Taxonomy" id="64517"/>
    <lineage>
        <taxon>Eukaryota</taxon>
        <taxon>Fungi</taxon>
        <taxon>Fungi incertae sedis</taxon>
        <taxon>Chytridiomycota</taxon>
        <taxon>Chytridiomycota incertae sedis</taxon>
        <taxon>Chytridiomycetes</taxon>
        <taxon>Rhizophlyctidales</taxon>
        <taxon>Rhizophlyctidaceae</taxon>
        <taxon>Rhizophlyctis</taxon>
    </lineage>
</organism>
<protein>
    <submittedName>
        <fullName evidence="2">Uncharacterized protein</fullName>
    </submittedName>
</protein>
<evidence type="ECO:0000256" key="1">
    <source>
        <dbReference type="SAM" id="SignalP"/>
    </source>
</evidence>
<dbReference type="Proteomes" id="UP001212841">
    <property type="component" value="Unassembled WGS sequence"/>
</dbReference>
<sequence>MKILIVALALAPLVQAHDPSLRTPKATDADCAAVIPFIRSRQPKKDYTSCLNAPEFKRYSPKPDAPPVVLPAGKTYASAADCRNLAKLYAPYAPYAEAHDYGSCRAKPQFAQYYPVEPAQGSRHQKRQGLIQTGF</sequence>
<keyword evidence="3" id="KW-1185">Reference proteome</keyword>
<gene>
    <name evidence="2" type="ORF">HK097_005202</name>
</gene>
<evidence type="ECO:0000313" key="2">
    <source>
        <dbReference type="EMBL" id="KAJ3053031.1"/>
    </source>
</evidence>
<keyword evidence="1" id="KW-0732">Signal</keyword>
<feature type="signal peptide" evidence="1">
    <location>
        <begin position="1"/>
        <end position="16"/>
    </location>
</feature>
<accession>A0AAD5SFE4</accession>
<reference evidence="2" key="1">
    <citation type="submission" date="2020-05" db="EMBL/GenBank/DDBJ databases">
        <title>Phylogenomic resolution of chytrid fungi.</title>
        <authorList>
            <person name="Stajich J.E."/>
            <person name="Amses K."/>
            <person name="Simmons R."/>
            <person name="Seto K."/>
            <person name="Myers J."/>
            <person name="Bonds A."/>
            <person name="Quandt C.A."/>
            <person name="Barry K."/>
            <person name="Liu P."/>
            <person name="Grigoriev I."/>
            <person name="Longcore J.E."/>
            <person name="James T.Y."/>
        </authorList>
    </citation>
    <scope>NUCLEOTIDE SEQUENCE</scope>
    <source>
        <strain evidence="2">JEL0318</strain>
    </source>
</reference>
<dbReference type="EMBL" id="JADGJD010000244">
    <property type="protein sequence ID" value="KAJ3053031.1"/>
    <property type="molecule type" value="Genomic_DNA"/>
</dbReference>
<evidence type="ECO:0000313" key="3">
    <source>
        <dbReference type="Proteomes" id="UP001212841"/>
    </source>
</evidence>
<proteinExistence type="predicted"/>